<reference evidence="3" key="1">
    <citation type="submission" date="2022-07" db="EMBL/GenBank/DDBJ databases">
        <title>Complete Genome Sequence of the Radioresistant Bacterium Deinococcus aetherius ST0316, Isolated from the Air Dust collected in Lower Stratosphere above Japan.</title>
        <authorList>
            <person name="Satoh K."/>
            <person name="Hagiwara K."/>
            <person name="Katsumata K."/>
            <person name="Kubo A."/>
            <person name="Yokobori S."/>
            <person name="Yamagishi A."/>
            <person name="Oono Y."/>
            <person name="Narumi I."/>
        </authorList>
    </citation>
    <scope>NUCLEOTIDE SEQUENCE</scope>
    <source>
        <strain evidence="3">ST0316</strain>
    </source>
</reference>
<feature type="modified residue" description="4-aspartylphosphate" evidence="1">
    <location>
        <position position="58"/>
    </location>
</feature>
<dbReference type="RefSeq" id="WP_264775312.1">
    <property type="nucleotide sequence ID" value="NZ_AP026560.1"/>
</dbReference>
<evidence type="ECO:0000259" key="2">
    <source>
        <dbReference type="PROSITE" id="PS50110"/>
    </source>
</evidence>
<dbReference type="Pfam" id="PF00072">
    <property type="entry name" value="Response_reg"/>
    <property type="match status" value="1"/>
</dbReference>
<dbReference type="SUPFAM" id="SSF52172">
    <property type="entry name" value="CheY-like"/>
    <property type="match status" value="1"/>
</dbReference>
<dbReference type="SMART" id="SM00448">
    <property type="entry name" value="REC"/>
    <property type="match status" value="1"/>
</dbReference>
<dbReference type="InterPro" id="IPR001789">
    <property type="entry name" value="Sig_transdc_resp-reg_receiver"/>
</dbReference>
<name>A0ABN6RGZ2_9DEIO</name>
<dbReference type="EMBL" id="AP026560">
    <property type="protein sequence ID" value="BDP42625.1"/>
    <property type="molecule type" value="Genomic_DNA"/>
</dbReference>
<dbReference type="PROSITE" id="PS50110">
    <property type="entry name" value="RESPONSE_REGULATORY"/>
    <property type="match status" value="1"/>
</dbReference>
<keyword evidence="1" id="KW-0597">Phosphoprotein</keyword>
<dbReference type="PANTHER" id="PTHR44520:SF2">
    <property type="entry name" value="RESPONSE REGULATOR RCP1"/>
    <property type="match status" value="1"/>
</dbReference>
<dbReference type="CDD" id="cd17557">
    <property type="entry name" value="REC_Rcp-like"/>
    <property type="match status" value="1"/>
</dbReference>
<evidence type="ECO:0000256" key="1">
    <source>
        <dbReference type="PROSITE-ProRule" id="PRU00169"/>
    </source>
</evidence>
<evidence type="ECO:0000313" key="3">
    <source>
        <dbReference type="EMBL" id="BDP42625.1"/>
    </source>
</evidence>
<dbReference type="InterPro" id="IPR011006">
    <property type="entry name" value="CheY-like_superfamily"/>
</dbReference>
<feature type="domain" description="Response regulatory" evidence="2">
    <location>
        <begin position="7"/>
        <end position="125"/>
    </location>
</feature>
<accession>A0ABN6RGZ2</accession>
<dbReference type="Proteomes" id="UP001064971">
    <property type="component" value="Chromosome"/>
</dbReference>
<protein>
    <submittedName>
        <fullName evidence="3">Response regulator</fullName>
    </submittedName>
</protein>
<dbReference type="PANTHER" id="PTHR44520">
    <property type="entry name" value="RESPONSE REGULATOR RCP1-RELATED"/>
    <property type="match status" value="1"/>
</dbReference>
<sequence length="146" mass="16327">MHSASSSVLLVEDNEAYSYLTRRLLQSINPALDVHVARDGEEALAFFRRHRPRLVLLDLVVPSPSGLELLQAMKGNEETAHLPVIVLSGHGDDRRVWSAYHQYANAFLIKPDAPDDLHAALVALNDFWFKRVLPSPGTRPVERNPA</sequence>
<keyword evidence="4" id="KW-1185">Reference proteome</keyword>
<dbReference type="InterPro" id="IPR052893">
    <property type="entry name" value="TCS_response_regulator"/>
</dbReference>
<gene>
    <name evidence="3" type="ORF">DAETH_25940</name>
</gene>
<organism evidence="3 4">
    <name type="scientific">Deinococcus aetherius</name>
    <dbReference type="NCBI Taxonomy" id="200252"/>
    <lineage>
        <taxon>Bacteria</taxon>
        <taxon>Thermotogati</taxon>
        <taxon>Deinococcota</taxon>
        <taxon>Deinococci</taxon>
        <taxon>Deinococcales</taxon>
        <taxon>Deinococcaceae</taxon>
        <taxon>Deinococcus</taxon>
    </lineage>
</organism>
<dbReference type="Gene3D" id="3.40.50.2300">
    <property type="match status" value="1"/>
</dbReference>
<proteinExistence type="predicted"/>
<evidence type="ECO:0000313" key="4">
    <source>
        <dbReference type="Proteomes" id="UP001064971"/>
    </source>
</evidence>